<protein>
    <recommendedName>
        <fullName evidence="4">4-alpha-glucanotransferase</fullName>
        <ecNumber evidence="3">2.4.1.25</ecNumber>
    </recommendedName>
    <alternativeName>
        <fullName evidence="8">Amylomaltase</fullName>
    </alternativeName>
    <alternativeName>
        <fullName evidence="9">Disproportionating enzyme</fullName>
    </alternativeName>
</protein>
<dbReference type="InterPro" id="IPR017853">
    <property type="entry name" value="GH"/>
</dbReference>
<dbReference type="PANTHER" id="PTHR32438">
    <property type="entry name" value="4-ALPHA-GLUCANOTRANSFERASE DPE1, CHLOROPLASTIC/AMYLOPLASTIC"/>
    <property type="match status" value="1"/>
</dbReference>
<keyword evidence="7" id="KW-0119">Carbohydrate metabolism</keyword>
<gene>
    <name evidence="10" type="ordered locus">sce0351</name>
</gene>
<evidence type="ECO:0000256" key="3">
    <source>
        <dbReference type="ARBA" id="ARBA00012560"/>
    </source>
</evidence>
<dbReference type="CAZy" id="GH77">
    <property type="family name" value="Glycoside Hydrolase Family 77"/>
</dbReference>
<evidence type="ECO:0000256" key="2">
    <source>
        <dbReference type="ARBA" id="ARBA00005684"/>
    </source>
</evidence>
<evidence type="ECO:0000256" key="1">
    <source>
        <dbReference type="ARBA" id="ARBA00000439"/>
    </source>
</evidence>
<dbReference type="Pfam" id="PF02446">
    <property type="entry name" value="Glyco_hydro_77"/>
    <property type="match status" value="1"/>
</dbReference>
<dbReference type="eggNOG" id="COG1640">
    <property type="taxonomic scope" value="Bacteria"/>
</dbReference>
<keyword evidence="5 10" id="KW-0328">Glycosyltransferase</keyword>
<dbReference type="BioCyc" id="SCEL448385:SCE_RS01835-MONOMER"/>
<dbReference type="EMBL" id="AM746676">
    <property type="protein sequence ID" value="CAN90508.1"/>
    <property type="molecule type" value="Genomic_DNA"/>
</dbReference>
<comment type="similarity">
    <text evidence="2">Belongs to the disproportionating enzyme family.</text>
</comment>
<dbReference type="Proteomes" id="UP000002139">
    <property type="component" value="Chromosome"/>
</dbReference>
<evidence type="ECO:0000256" key="8">
    <source>
        <dbReference type="ARBA" id="ARBA00031423"/>
    </source>
</evidence>
<proteinExistence type="inferred from homology"/>
<evidence type="ECO:0000256" key="9">
    <source>
        <dbReference type="ARBA" id="ARBA00031501"/>
    </source>
</evidence>
<evidence type="ECO:0000313" key="11">
    <source>
        <dbReference type="Proteomes" id="UP000002139"/>
    </source>
</evidence>
<dbReference type="KEGG" id="scl:sce0351"/>
<keyword evidence="11" id="KW-1185">Reference proteome</keyword>
<evidence type="ECO:0000256" key="5">
    <source>
        <dbReference type="ARBA" id="ARBA00022676"/>
    </source>
</evidence>
<dbReference type="STRING" id="448385.sce0351"/>
<dbReference type="GO" id="GO:0005975">
    <property type="term" value="P:carbohydrate metabolic process"/>
    <property type="evidence" value="ECO:0007669"/>
    <property type="project" value="InterPro"/>
</dbReference>
<name>A9GQW7_SORC5</name>
<dbReference type="AlphaFoldDB" id="A9GQW7"/>
<keyword evidence="6 10" id="KW-0808">Transferase</keyword>
<dbReference type="Gene3D" id="3.20.20.80">
    <property type="entry name" value="Glycosidases"/>
    <property type="match status" value="1"/>
</dbReference>
<evidence type="ECO:0000256" key="4">
    <source>
        <dbReference type="ARBA" id="ARBA00020295"/>
    </source>
</evidence>
<dbReference type="SUPFAM" id="SSF51445">
    <property type="entry name" value="(Trans)glycosidases"/>
    <property type="match status" value="1"/>
</dbReference>
<accession>A9GQW7</accession>
<organism evidence="10 11">
    <name type="scientific">Sorangium cellulosum (strain So ce56)</name>
    <name type="common">Polyangium cellulosum (strain So ce56)</name>
    <dbReference type="NCBI Taxonomy" id="448385"/>
    <lineage>
        <taxon>Bacteria</taxon>
        <taxon>Pseudomonadati</taxon>
        <taxon>Myxococcota</taxon>
        <taxon>Polyangia</taxon>
        <taxon>Polyangiales</taxon>
        <taxon>Polyangiaceae</taxon>
        <taxon>Sorangium</taxon>
    </lineage>
</organism>
<dbReference type="HOGENOM" id="CLU_425732_0_0_7"/>
<dbReference type="InterPro" id="IPR003385">
    <property type="entry name" value="Glyco_hydro_77"/>
</dbReference>
<comment type="catalytic activity">
    <reaction evidence="1">
        <text>Transfers a segment of a (1-&gt;4)-alpha-D-glucan to a new position in an acceptor, which may be glucose or a (1-&gt;4)-alpha-D-glucan.</text>
        <dbReference type="EC" id="2.4.1.25"/>
    </reaction>
</comment>
<sequence>MRVGGPIRSSLYLATMKDVGNDRADAAPAEARWGDDERGLVEAALGLLGIRNLVLAIHDPSFPSDDAEDIGRGSPNTDGGRRFLRFARDLGFNGVQLGPQGETSADNASPYDGTIFSRSTLSIALARLVEDGPSGALLRPESLREIVAGRPPGSEARAHHGHAYRAQRAALREAYASFEGRRRRDEPGELADLERRLDAFTRRNAAWLERDGLYGPLCAEHRSGWFHGWSGEPELDRRLYAPGPGEVVACGERRRALLDRYRDELRFYAFCQLLAHEQHAALRTVTAELGLKLYGDLQIGYSPQDAWAYQSVFLRGYLMGAPPSRTNPEGQVWSYPVLDPAQYEDASSGGLALVRARMDKMFDEFDGVRLDHPHGLVCPWVYAADAPDPLRAVQGGARLFSSPDLPEHPLLARYAIVSPAQLNRAVPRYADGWVTSLSPEQVGRYSVIFDTIARCAEARGRAISDVVCEVLSTLPFPLGAVLDRHGLGRFRVTQKADLDNPKDVYRSENAAPADWIMVGTHDTPPLWRLLDTWERASALGRQAAYLATRLAPSPAEEGAMARALASDPRALAQAKFADLFASPASNVMVFFADLLGMKEIYNTPGTVGDHNWSLRVPRDYERSYLEMRARGAALDLPRALALALRARGGAESVERGNLARRLERCPR</sequence>
<evidence type="ECO:0000256" key="7">
    <source>
        <dbReference type="ARBA" id="ARBA00023277"/>
    </source>
</evidence>
<dbReference type="EC" id="2.4.1.25" evidence="3"/>
<dbReference type="GO" id="GO:0004134">
    <property type="term" value="F:4-alpha-glucanotransferase activity"/>
    <property type="evidence" value="ECO:0007669"/>
    <property type="project" value="UniProtKB-EC"/>
</dbReference>
<reference evidence="10 11" key="1">
    <citation type="journal article" date="2007" name="Nat. Biotechnol.">
        <title>Complete genome sequence of the myxobacterium Sorangium cellulosum.</title>
        <authorList>
            <person name="Schneiker S."/>
            <person name="Perlova O."/>
            <person name="Kaiser O."/>
            <person name="Gerth K."/>
            <person name="Alici A."/>
            <person name="Altmeyer M.O."/>
            <person name="Bartels D."/>
            <person name="Bekel T."/>
            <person name="Beyer S."/>
            <person name="Bode E."/>
            <person name="Bode H.B."/>
            <person name="Bolten C.J."/>
            <person name="Choudhuri J.V."/>
            <person name="Doss S."/>
            <person name="Elnakady Y.A."/>
            <person name="Frank B."/>
            <person name="Gaigalat L."/>
            <person name="Goesmann A."/>
            <person name="Groeger C."/>
            <person name="Gross F."/>
            <person name="Jelsbak L."/>
            <person name="Jelsbak L."/>
            <person name="Kalinowski J."/>
            <person name="Kegler C."/>
            <person name="Knauber T."/>
            <person name="Konietzny S."/>
            <person name="Kopp M."/>
            <person name="Krause L."/>
            <person name="Krug D."/>
            <person name="Linke B."/>
            <person name="Mahmud T."/>
            <person name="Martinez-Arias R."/>
            <person name="McHardy A.C."/>
            <person name="Merai M."/>
            <person name="Meyer F."/>
            <person name="Mormann S."/>
            <person name="Munoz-Dorado J."/>
            <person name="Perez J."/>
            <person name="Pradella S."/>
            <person name="Rachid S."/>
            <person name="Raddatz G."/>
            <person name="Rosenau F."/>
            <person name="Rueckert C."/>
            <person name="Sasse F."/>
            <person name="Scharfe M."/>
            <person name="Schuster S.C."/>
            <person name="Suen G."/>
            <person name="Treuner-Lange A."/>
            <person name="Velicer G.J."/>
            <person name="Vorholter F.-J."/>
            <person name="Weissman K.J."/>
            <person name="Welch R.D."/>
            <person name="Wenzel S.C."/>
            <person name="Whitworth D.E."/>
            <person name="Wilhelm S."/>
            <person name="Wittmann C."/>
            <person name="Bloecker H."/>
            <person name="Puehler A."/>
            <person name="Mueller R."/>
        </authorList>
    </citation>
    <scope>NUCLEOTIDE SEQUENCE [LARGE SCALE GENOMIC DNA]</scope>
    <source>
        <strain evidence="11">So ce56</strain>
    </source>
</reference>
<dbReference type="PANTHER" id="PTHR32438:SF5">
    <property type="entry name" value="4-ALPHA-GLUCANOTRANSFERASE DPE1, CHLOROPLASTIC_AMYLOPLASTIC"/>
    <property type="match status" value="1"/>
</dbReference>
<evidence type="ECO:0000313" key="10">
    <source>
        <dbReference type="EMBL" id="CAN90508.1"/>
    </source>
</evidence>
<evidence type="ECO:0000256" key="6">
    <source>
        <dbReference type="ARBA" id="ARBA00022679"/>
    </source>
</evidence>